<dbReference type="EC" id="3.6.5.-" evidence="3"/>
<keyword evidence="3" id="KW-0378">Hydrolase</keyword>
<feature type="domain" description="AAA+ ATPase" evidence="2">
    <location>
        <begin position="49"/>
        <end position="221"/>
    </location>
</feature>
<evidence type="ECO:0000256" key="1">
    <source>
        <dbReference type="ARBA" id="ARBA00009625"/>
    </source>
</evidence>
<organism evidence="3 4">
    <name type="scientific">Mangrovicoccus algicola</name>
    <dbReference type="NCBI Taxonomy" id="2771008"/>
    <lineage>
        <taxon>Bacteria</taxon>
        <taxon>Pseudomonadati</taxon>
        <taxon>Pseudomonadota</taxon>
        <taxon>Alphaproteobacteria</taxon>
        <taxon>Rhodobacterales</taxon>
        <taxon>Paracoccaceae</taxon>
        <taxon>Mangrovicoccus</taxon>
    </lineage>
</organism>
<dbReference type="NCBIfam" id="TIGR00750">
    <property type="entry name" value="lao"/>
    <property type="match status" value="1"/>
</dbReference>
<dbReference type="Pfam" id="PF03308">
    <property type="entry name" value="MeaB"/>
    <property type="match status" value="1"/>
</dbReference>
<dbReference type="InterPro" id="IPR027417">
    <property type="entry name" value="P-loop_NTPase"/>
</dbReference>
<comment type="similarity">
    <text evidence="1">Belongs to the SIMIBI class G3E GTPase family. ArgK/MeaB subfamily.</text>
</comment>
<dbReference type="Gene3D" id="1.20.5.170">
    <property type="match status" value="1"/>
</dbReference>
<evidence type="ECO:0000259" key="2">
    <source>
        <dbReference type="SMART" id="SM00382"/>
    </source>
</evidence>
<dbReference type="AlphaFoldDB" id="A0A8J7CZH4"/>
<dbReference type="InterPro" id="IPR005129">
    <property type="entry name" value="GTPase_ArgK"/>
</dbReference>
<dbReference type="SMART" id="SM00382">
    <property type="entry name" value="AAA"/>
    <property type="match status" value="1"/>
</dbReference>
<proteinExistence type="inferred from homology"/>
<dbReference type="InterPro" id="IPR003593">
    <property type="entry name" value="AAA+_ATPase"/>
</dbReference>
<dbReference type="PANTHER" id="PTHR23408">
    <property type="entry name" value="METHYLMALONYL-COA MUTASE"/>
    <property type="match status" value="1"/>
</dbReference>
<dbReference type="Gene3D" id="1.10.287.130">
    <property type="match status" value="1"/>
</dbReference>
<dbReference type="PANTHER" id="PTHR23408:SF3">
    <property type="entry name" value="METHYLMALONIC ACIDURIA TYPE A PROTEIN, MITOCHONDRIAL"/>
    <property type="match status" value="1"/>
</dbReference>
<dbReference type="CDD" id="cd03114">
    <property type="entry name" value="MMAA-like"/>
    <property type="match status" value="1"/>
</dbReference>
<gene>
    <name evidence="3" type="primary">meaB</name>
    <name evidence="3" type="ORF">ICN82_06700</name>
</gene>
<keyword evidence="4" id="KW-1185">Reference proteome</keyword>
<name>A0A8J7CZH4_9RHOB</name>
<comment type="caution">
    <text evidence="3">The sequence shown here is derived from an EMBL/GenBank/DDBJ whole genome shotgun (WGS) entry which is preliminary data.</text>
</comment>
<sequence length="325" mass="34893">MDLSDLARRIRAGERRGLARAITLVESGREDHRAAAVELIETLGRAGRMALRIGLSGTPGVGKSTFIEGFGKMLTAQGNRVAVLAVDPSSARSGGSILGDKTRMERLSRDPRAFIRPSPSQTHLGGVARRTREAVALCEAAGFDIVLIETVGVGQSETMVAEMCDLFVLLMAPAGGDELQGVKRGIMEIADLILVNKADGDLLPAATRTCADYAGALRLLRKRPEDPPGFPKALTVSAISETGLEAAWEEMQALDRWRRAAGHWQARRARQAHHWFREELRHGLMARLAADPALRQLETELGAAVAEGRRTAASAAREVLAALAG</sequence>
<dbReference type="EMBL" id="JACVXA010000013">
    <property type="protein sequence ID" value="MBE3637888.1"/>
    <property type="molecule type" value="Genomic_DNA"/>
</dbReference>
<dbReference type="GO" id="GO:0005737">
    <property type="term" value="C:cytoplasm"/>
    <property type="evidence" value="ECO:0007669"/>
    <property type="project" value="TreeGrafter"/>
</dbReference>
<accession>A0A8J7CZH4</accession>
<evidence type="ECO:0000313" key="3">
    <source>
        <dbReference type="EMBL" id="MBE3637888.1"/>
    </source>
</evidence>
<protein>
    <submittedName>
        <fullName evidence="3">Methylmalonyl Co-A mutase-associated GTPase MeaB</fullName>
        <ecNumber evidence="3">3.6.5.-</ecNumber>
    </submittedName>
</protein>
<dbReference type="GO" id="GO:0005525">
    <property type="term" value="F:GTP binding"/>
    <property type="evidence" value="ECO:0007669"/>
    <property type="project" value="InterPro"/>
</dbReference>
<dbReference type="SUPFAM" id="SSF52540">
    <property type="entry name" value="P-loop containing nucleoside triphosphate hydrolases"/>
    <property type="match status" value="1"/>
</dbReference>
<dbReference type="NCBIfam" id="NF006958">
    <property type="entry name" value="PRK09435.1"/>
    <property type="match status" value="1"/>
</dbReference>
<dbReference type="RefSeq" id="WP_193180995.1">
    <property type="nucleotide sequence ID" value="NZ_JACVXA010000013.1"/>
</dbReference>
<evidence type="ECO:0000313" key="4">
    <source>
        <dbReference type="Proteomes" id="UP000609121"/>
    </source>
</evidence>
<dbReference type="Gene3D" id="3.40.50.300">
    <property type="entry name" value="P-loop containing nucleotide triphosphate hydrolases"/>
    <property type="match status" value="1"/>
</dbReference>
<dbReference type="Proteomes" id="UP000609121">
    <property type="component" value="Unassembled WGS sequence"/>
</dbReference>
<reference evidence="3" key="1">
    <citation type="submission" date="2020-09" db="EMBL/GenBank/DDBJ databases">
        <title>A novel bacterium of genus Mangrovicoccus, isolated from South China Sea.</title>
        <authorList>
            <person name="Huang H."/>
            <person name="Mo K."/>
            <person name="Hu Y."/>
        </authorList>
    </citation>
    <scope>NUCLEOTIDE SEQUENCE</scope>
    <source>
        <strain evidence="3">HB182678</strain>
    </source>
</reference>
<dbReference type="GO" id="GO:0003924">
    <property type="term" value="F:GTPase activity"/>
    <property type="evidence" value="ECO:0007669"/>
    <property type="project" value="InterPro"/>
</dbReference>